<dbReference type="STRING" id="1770058.A3840_08755"/>
<proteinExistence type="predicted"/>
<protein>
    <submittedName>
        <fullName evidence="2">Terminase small subunit</fullName>
    </submittedName>
</protein>
<keyword evidence="3" id="KW-1185">Reference proteome</keyword>
<dbReference type="OrthoDB" id="8399480at2"/>
<evidence type="ECO:0000313" key="2">
    <source>
        <dbReference type="EMBL" id="OAM77726.1"/>
    </source>
</evidence>
<feature type="region of interest" description="Disordered" evidence="1">
    <location>
        <begin position="120"/>
        <end position="155"/>
    </location>
</feature>
<feature type="compositionally biased region" description="Basic and acidic residues" evidence="1">
    <location>
        <begin position="126"/>
        <end position="142"/>
    </location>
</feature>
<sequence>MAGKRRARIDSATEAVRVMAKATAVLEPPKNVPLEVDDLPFFESVIAEFARSEWTAHQLEIAALLARTMADLTREQQLLRDEGGVSYSEKGTPVANPRKAIVQMHASSILSFRRSLALHARGQGGEARDTAKRREAARKIEGDNPLEDDLLARPE</sequence>
<organism evidence="2 3">
    <name type="scientific">Devosia elaeis</name>
    <dbReference type="NCBI Taxonomy" id="1770058"/>
    <lineage>
        <taxon>Bacteria</taxon>
        <taxon>Pseudomonadati</taxon>
        <taxon>Pseudomonadota</taxon>
        <taxon>Alphaproteobacteria</taxon>
        <taxon>Hyphomicrobiales</taxon>
        <taxon>Devosiaceae</taxon>
        <taxon>Devosia</taxon>
    </lineage>
</organism>
<dbReference type="RefSeq" id="WP_067455017.1">
    <property type="nucleotide sequence ID" value="NZ_LVVY01000079.1"/>
</dbReference>
<dbReference type="Proteomes" id="UP000078389">
    <property type="component" value="Unassembled WGS sequence"/>
</dbReference>
<reference evidence="2 3" key="1">
    <citation type="submission" date="2016-03" db="EMBL/GenBank/DDBJ databases">
        <title>Genome sequencing of Devosia sp. S37.</title>
        <authorList>
            <person name="Mohd Nor M."/>
        </authorList>
    </citation>
    <scope>NUCLEOTIDE SEQUENCE [LARGE SCALE GENOMIC DNA]</scope>
    <source>
        <strain evidence="2 3">S37</strain>
    </source>
</reference>
<evidence type="ECO:0000256" key="1">
    <source>
        <dbReference type="SAM" id="MobiDB-lite"/>
    </source>
</evidence>
<dbReference type="EMBL" id="LVVY01000079">
    <property type="protein sequence ID" value="OAM77726.1"/>
    <property type="molecule type" value="Genomic_DNA"/>
</dbReference>
<gene>
    <name evidence="2" type="ORF">A3840_08755</name>
</gene>
<evidence type="ECO:0000313" key="3">
    <source>
        <dbReference type="Proteomes" id="UP000078389"/>
    </source>
</evidence>
<comment type="caution">
    <text evidence="2">The sequence shown here is derived from an EMBL/GenBank/DDBJ whole genome shotgun (WGS) entry which is preliminary data.</text>
</comment>
<name>A0A178I0B3_9HYPH</name>
<accession>A0A178I0B3</accession>
<dbReference type="AlphaFoldDB" id="A0A178I0B3"/>